<comment type="caution">
    <text evidence="1">The sequence shown here is derived from an EMBL/GenBank/DDBJ whole genome shotgun (WGS) entry which is preliminary data.</text>
</comment>
<evidence type="ECO:0000313" key="1">
    <source>
        <dbReference type="EMBL" id="KIU10977.1"/>
    </source>
</evidence>
<organism evidence="1 2">
    <name type="scientific">Bacillus subtilis</name>
    <dbReference type="NCBI Taxonomy" id="1423"/>
    <lineage>
        <taxon>Bacteria</taxon>
        <taxon>Bacillati</taxon>
        <taxon>Bacillota</taxon>
        <taxon>Bacilli</taxon>
        <taxon>Bacillales</taxon>
        <taxon>Bacillaceae</taxon>
        <taxon>Bacillus</taxon>
    </lineage>
</organism>
<dbReference type="Proteomes" id="UP000032247">
    <property type="component" value="Unassembled WGS sequence"/>
</dbReference>
<sequence>MAVSWLPVISISDVQYTQPLLKPAHLPNAFRAYAQNEPFSGCFADSLASCSKTKYVPIPAIRNERRTEKPLFTIAMLEPRKKPVQIVQPTPISDSCHQARFPFGWSFFVWLIIYSTPFI</sequence>
<protein>
    <submittedName>
        <fullName evidence="1">Uncharacterized protein</fullName>
    </submittedName>
</protein>
<gene>
    <name evidence="1" type="ORF">SC09_Contig25orf00884</name>
</gene>
<dbReference type="EMBL" id="JXBC01000004">
    <property type="protein sequence ID" value="KIU10977.1"/>
    <property type="molecule type" value="Genomic_DNA"/>
</dbReference>
<dbReference type="AlphaFoldDB" id="A0A0D1KXS1"/>
<proteinExistence type="predicted"/>
<reference evidence="1 2" key="1">
    <citation type="submission" date="2014-12" db="EMBL/GenBank/DDBJ databases">
        <title>Comparative genome analysis of Bacillus coagulans HM-08, Clostridium butyricum HM-68, Bacillus subtilis HM-66 and Bacillus licheniformis BL-09.</title>
        <authorList>
            <person name="Zhang H."/>
        </authorList>
    </citation>
    <scope>NUCLEOTIDE SEQUENCE [LARGE SCALE GENOMIC DNA]</scope>
    <source>
        <strain evidence="1 2">HM-66</strain>
    </source>
</reference>
<accession>A0A0D1KXS1</accession>
<name>A0A0D1KXS1_BACIU</name>
<evidence type="ECO:0000313" key="2">
    <source>
        <dbReference type="Proteomes" id="UP000032247"/>
    </source>
</evidence>